<evidence type="ECO:0000313" key="4">
    <source>
        <dbReference type="Proteomes" id="UP001321479"/>
    </source>
</evidence>
<proteinExistence type="predicted"/>
<dbReference type="Proteomes" id="UP001321479">
    <property type="component" value="Segment"/>
</dbReference>
<protein>
    <submittedName>
        <fullName evidence="3">Uncharacterized protein</fullName>
    </submittedName>
</protein>
<evidence type="ECO:0000313" key="3">
    <source>
        <dbReference type="EMBL" id="BCS83050.1"/>
    </source>
</evidence>
<dbReference type="RefSeq" id="YP_010841658.1">
    <property type="nucleotide sequence ID" value="NC_079139.1"/>
</dbReference>
<dbReference type="EMBL" id="AP024483">
    <property type="protein sequence ID" value="BCS83050.1"/>
    <property type="molecule type" value="Genomic_DNA"/>
</dbReference>
<feature type="compositionally biased region" description="Low complexity" evidence="1">
    <location>
        <begin position="351"/>
        <end position="392"/>
    </location>
</feature>
<evidence type="ECO:0000256" key="2">
    <source>
        <dbReference type="SAM" id="Phobius"/>
    </source>
</evidence>
<name>A0ABM7NSB4_9VIRU</name>
<organism evidence="3 4">
    <name type="scientific">Cotonvirus japonicus</name>
    <dbReference type="NCBI Taxonomy" id="2811091"/>
    <lineage>
        <taxon>Viruses</taxon>
        <taxon>Varidnaviria</taxon>
        <taxon>Bamfordvirae</taxon>
        <taxon>Nucleocytoviricota</taxon>
        <taxon>Megaviricetes</taxon>
        <taxon>Imitervirales</taxon>
        <taxon>Mimiviridae</taxon>
        <taxon>Megamimivirinae</taxon>
        <taxon>Cotonvirus</taxon>
        <taxon>Cotonvirus japonicum</taxon>
    </lineage>
</organism>
<evidence type="ECO:0000256" key="1">
    <source>
        <dbReference type="SAM" id="MobiDB-lite"/>
    </source>
</evidence>
<feature type="transmembrane region" description="Helical" evidence="2">
    <location>
        <begin position="6"/>
        <end position="23"/>
    </location>
</feature>
<reference evidence="3 4" key="1">
    <citation type="submission" date="2021-02" db="EMBL/GenBank/DDBJ databases">
        <title>Cotonvirus japonicus, which uses Golgi apparatus of host cells for its virion factory, phylogenetically links tailed tupanvirus and icosahedral mimivirus.</title>
        <authorList>
            <person name="Takahashi H."/>
            <person name="Fukaya S."/>
            <person name="Song C."/>
            <person name="Murata K."/>
            <person name="Takemura M."/>
        </authorList>
    </citation>
    <scope>NUCLEOTIDE SEQUENCE [LARGE SCALE GENOMIC DNA]</scope>
</reference>
<dbReference type="GeneID" id="80558255"/>
<keyword evidence="2" id="KW-1133">Transmembrane helix</keyword>
<keyword evidence="2" id="KW-0472">Membrane</keyword>
<feature type="region of interest" description="Disordered" evidence="1">
    <location>
        <begin position="316"/>
        <end position="400"/>
    </location>
</feature>
<keyword evidence="2" id="KW-0812">Transmembrane</keyword>
<keyword evidence="4" id="KW-1185">Reference proteome</keyword>
<sequence>MIKIKYLIIIAAIIGLLVLYYFYSEISDVRKLLTSTYQKTLVLESKTIELDKKSNIRLDNNKKFSRTDSPILSITYNSDMVKKNGNLSVKYADLTETEANNLLKQINHKDQLNIKNNKMVDSNDNTNNNSVNNSINKIINDQTKNTSDLHKFDKNFHSTMKNIQNDDNILQDFNNSIFQQNTINKTDKINESNKINKINEEDSFDLDIKNILNNNKLSLNNYKYDNKDNINVPINSTKHSEMNEFQNILNSLPDDICDIESINSSDDKYDDNVLRSINESIKYADTTSDAISTCYNTLSINSDSYEELSNIDVNKNLKQSNPKNGSKIRPKIKSKIDPKSASKIVSKTNLKPKTNTNSKQNSNTNSKQNPNTNSKENPNTNSKQNSKTNSKNTIKKNIRK</sequence>
<accession>A0ABM7NSB4</accession>